<evidence type="ECO:0000313" key="2">
    <source>
        <dbReference type="Proteomes" id="UP000199054"/>
    </source>
</evidence>
<dbReference type="Gene3D" id="1.10.3210.10">
    <property type="entry name" value="Hypothetical protein af1432"/>
    <property type="match status" value="1"/>
</dbReference>
<dbReference type="RefSeq" id="WP_090617026.1">
    <property type="nucleotide sequence ID" value="NZ_CP067124.1"/>
</dbReference>
<evidence type="ECO:0000313" key="1">
    <source>
        <dbReference type="EMBL" id="SEO23020.1"/>
    </source>
</evidence>
<dbReference type="STRING" id="34002.SAMN04489859_10495"/>
<dbReference type="EMBL" id="FODE01000049">
    <property type="protein sequence ID" value="SEO23020.1"/>
    <property type="molecule type" value="Genomic_DNA"/>
</dbReference>
<accession>A0A1H8N0D3</accession>
<dbReference type="Proteomes" id="UP000199054">
    <property type="component" value="Unassembled WGS sequence"/>
</dbReference>
<organism evidence="1 2">
    <name type="scientific">Paracoccus alcaliphilus</name>
    <dbReference type="NCBI Taxonomy" id="34002"/>
    <lineage>
        <taxon>Bacteria</taxon>
        <taxon>Pseudomonadati</taxon>
        <taxon>Pseudomonadota</taxon>
        <taxon>Alphaproteobacteria</taxon>
        <taxon>Rhodobacterales</taxon>
        <taxon>Paracoccaceae</taxon>
        <taxon>Paracoccus</taxon>
    </lineage>
</organism>
<keyword evidence="2" id="KW-1185">Reference proteome</keyword>
<protein>
    <submittedName>
        <fullName evidence="1">HD domain-containing protein</fullName>
    </submittedName>
</protein>
<proteinExistence type="predicted"/>
<dbReference type="AlphaFoldDB" id="A0A1H8N0D3"/>
<name>A0A1H8N0D3_9RHOB</name>
<sequence length="157" mass="17221">MDLGRAMEIAAAAHEGQTDKAGDPYILHPLRVMAACKGDAAQIVAVLHDVVEDSDWTLEALRAEGLPDDLVAALDAVTRRDAEDYFDFVCRAGQSEIGRAVKIADLRDNLEISRIEKPTDKDERRCEKYRQALQILKASPDDPAQTALSAAVIVKHK</sequence>
<dbReference type="Pfam" id="PF13328">
    <property type="entry name" value="HD_4"/>
    <property type="match status" value="1"/>
</dbReference>
<reference evidence="1 2" key="1">
    <citation type="submission" date="2016-10" db="EMBL/GenBank/DDBJ databases">
        <authorList>
            <person name="de Groot N.N."/>
        </authorList>
    </citation>
    <scope>NUCLEOTIDE SEQUENCE [LARGE SCALE GENOMIC DNA]</scope>
    <source>
        <strain evidence="1 2">DSM 8512</strain>
    </source>
</reference>
<dbReference type="OrthoDB" id="9802385at2"/>
<gene>
    <name evidence="1" type="ORF">SAMN04489859_10495</name>
</gene>
<dbReference type="SUPFAM" id="SSF109604">
    <property type="entry name" value="HD-domain/PDEase-like"/>
    <property type="match status" value="1"/>
</dbReference>